<dbReference type="GO" id="GO:0042597">
    <property type="term" value="C:periplasmic space"/>
    <property type="evidence" value="ECO:0007669"/>
    <property type="project" value="UniProtKB-SubCell"/>
</dbReference>
<feature type="binding site" description="axial binding residue" evidence="17">
    <location>
        <position position="111"/>
    </location>
    <ligand>
        <name>heme c</name>
        <dbReference type="ChEBI" id="CHEBI:61717"/>
        <label>1</label>
    </ligand>
    <ligandPart>
        <name>Fe</name>
        <dbReference type="ChEBI" id="CHEBI:18248"/>
    </ligandPart>
</feature>
<comment type="subunit">
    <text evidence="2 14">Heterodimer of SoxA and SoxX.</text>
</comment>
<feature type="binding site" description="covalent" evidence="16">
    <location>
        <position position="207"/>
    </location>
    <ligand>
        <name>heme c</name>
        <dbReference type="ChEBI" id="CHEBI:61717"/>
        <label>2</label>
    </ligand>
</feature>
<evidence type="ECO:0000256" key="12">
    <source>
        <dbReference type="ARBA" id="ARBA00048077"/>
    </source>
</evidence>
<dbReference type="GO" id="GO:0046872">
    <property type="term" value="F:metal ion binding"/>
    <property type="evidence" value="ECO:0007669"/>
    <property type="project" value="UniProtKB-KW"/>
</dbReference>
<dbReference type="PIRSF" id="PIRSF038455">
    <property type="entry name" value="SoxA"/>
    <property type="match status" value="1"/>
</dbReference>
<dbReference type="GO" id="GO:0019417">
    <property type="term" value="P:sulfur oxidation"/>
    <property type="evidence" value="ECO:0007669"/>
    <property type="project" value="InterPro"/>
</dbReference>
<evidence type="ECO:0000256" key="8">
    <source>
        <dbReference type="ARBA" id="ARBA00022764"/>
    </source>
</evidence>
<accession>A0A1N7JJ63</accession>
<feature type="active site" description="Cysteine persulfide intermediate" evidence="15">
    <location>
        <position position="252"/>
    </location>
</feature>
<evidence type="ECO:0000256" key="3">
    <source>
        <dbReference type="ARBA" id="ARBA00022448"/>
    </source>
</evidence>
<evidence type="ECO:0000256" key="11">
    <source>
        <dbReference type="ARBA" id="ARBA00025746"/>
    </source>
</evidence>
<dbReference type="RefSeq" id="WP_235816169.1">
    <property type="nucleotide sequence ID" value="NZ_FTOM01000001.1"/>
</dbReference>
<gene>
    <name evidence="20" type="ORF">SAMN05421795_10141</name>
</gene>
<evidence type="ECO:0000256" key="15">
    <source>
        <dbReference type="PIRSR" id="PIRSR038455-1"/>
    </source>
</evidence>
<evidence type="ECO:0000256" key="6">
    <source>
        <dbReference type="ARBA" id="ARBA00022723"/>
    </source>
</evidence>
<dbReference type="NCBIfam" id="TIGR04484">
    <property type="entry name" value="thiosulf_SoxA"/>
    <property type="match status" value="1"/>
</dbReference>
<sequence>MQKAPRMARALAGALAAAALAGSAIQASADPVEGVDLVVNNEITLTTRAPAPAHLDGALPEVMSGWLFREDATRAMQMDDFDNPAMVFADMGRDLWGTTDGAEGKSCASCHGNIEEMRGVRAHMPRISPAGDDLWSMENFVNNCRTTRMGAEAWGWDSNEMMNMTAALSLQSRGLPVDVAIDGPAAPWWEKGREIYYTRFGQLELACSNCHQDHFGDMIRADHLSQGQINGFPVYRLKTAGLVSIHNRFKGCVRDTRAETFKPGSAEFRALELYVASRGQGLSVEGVSVRP</sequence>
<evidence type="ECO:0000313" key="20">
    <source>
        <dbReference type="EMBL" id="SIS49340.1"/>
    </source>
</evidence>
<dbReference type="GO" id="GO:0020037">
    <property type="term" value="F:heme binding"/>
    <property type="evidence" value="ECO:0007669"/>
    <property type="project" value="InterPro"/>
</dbReference>
<dbReference type="InterPro" id="IPR036909">
    <property type="entry name" value="Cyt_c-like_dom_sf"/>
</dbReference>
<dbReference type="Gene3D" id="1.10.760.10">
    <property type="entry name" value="Cytochrome c-like domain"/>
    <property type="match status" value="2"/>
</dbReference>
<dbReference type="EMBL" id="FTOM01000001">
    <property type="protein sequence ID" value="SIS49340.1"/>
    <property type="molecule type" value="Genomic_DNA"/>
</dbReference>
<feature type="binding site" description="axial binding residue" evidence="17">
    <location>
        <position position="252"/>
    </location>
    <ligand>
        <name>heme c</name>
        <dbReference type="ChEBI" id="CHEBI:61717"/>
        <label>2</label>
    </ligand>
    <ligandPart>
        <name>Fe</name>
        <dbReference type="ChEBI" id="CHEBI:18248"/>
    </ligandPart>
</feature>
<feature type="binding site" description="covalent" evidence="16">
    <location>
        <position position="110"/>
    </location>
    <ligand>
        <name>heme c</name>
        <dbReference type="ChEBI" id="CHEBI:61717"/>
        <label>1</label>
    </ligand>
</feature>
<evidence type="ECO:0000256" key="7">
    <source>
        <dbReference type="ARBA" id="ARBA00022729"/>
    </source>
</evidence>
<comment type="subcellular location">
    <subcellularLocation>
        <location evidence="1 14">Periplasm</location>
    </subcellularLocation>
</comment>
<keyword evidence="8 14" id="KW-0574">Periplasm</keyword>
<evidence type="ECO:0000256" key="4">
    <source>
        <dbReference type="ARBA" id="ARBA00022617"/>
    </source>
</evidence>
<dbReference type="EC" id="2.8.5.2" evidence="14"/>
<keyword evidence="9 14" id="KW-0249">Electron transport</keyword>
<feature type="binding site" description="covalent" evidence="16">
    <location>
        <position position="107"/>
    </location>
    <ligand>
        <name>heme c</name>
        <dbReference type="ChEBI" id="CHEBI:61717"/>
        <label>1</label>
    </ligand>
</feature>
<dbReference type="Pfam" id="PF21342">
    <property type="entry name" value="SoxA-TsdA_cyt-c"/>
    <property type="match status" value="1"/>
</dbReference>
<keyword evidence="5 14" id="KW-0808">Transferase</keyword>
<dbReference type="STRING" id="407234.SAMN05421795_10141"/>
<feature type="chain" id="PRO_5012342652" description="SoxAX cytochrome complex subunit A" evidence="18">
    <location>
        <begin position="30"/>
        <end position="291"/>
    </location>
</feature>
<evidence type="ECO:0000256" key="5">
    <source>
        <dbReference type="ARBA" id="ARBA00022679"/>
    </source>
</evidence>
<evidence type="ECO:0000256" key="16">
    <source>
        <dbReference type="PIRSR" id="PIRSR038455-2"/>
    </source>
</evidence>
<dbReference type="GO" id="GO:0016740">
    <property type="term" value="F:transferase activity"/>
    <property type="evidence" value="ECO:0007669"/>
    <property type="project" value="UniProtKB-KW"/>
</dbReference>
<keyword evidence="4 14" id="KW-0349">Heme</keyword>
<name>A0A1N7JJ63_9RHOB</name>
<organism evidence="20 21">
    <name type="scientific">Phaeovulum vinaykumarii</name>
    <dbReference type="NCBI Taxonomy" id="407234"/>
    <lineage>
        <taxon>Bacteria</taxon>
        <taxon>Pseudomonadati</taxon>
        <taxon>Pseudomonadota</taxon>
        <taxon>Alphaproteobacteria</taxon>
        <taxon>Rhodobacterales</taxon>
        <taxon>Paracoccaceae</taxon>
        <taxon>Phaeovulum</taxon>
    </lineage>
</organism>
<keyword evidence="6 14" id="KW-0479">Metal-binding</keyword>
<feature type="binding site" description="covalent" evidence="16">
    <location>
        <position position="210"/>
    </location>
    <ligand>
        <name>heme c</name>
        <dbReference type="ChEBI" id="CHEBI:61717"/>
        <label>2</label>
    </ligand>
</feature>
<evidence type="ECO:0000259" key="19">
    <source>
        <dbReference type="Pfam" id="PF21342"/>
    </source>
</evidence>
<dbReference type="GO" id="GO:0009055">
    <property type="term" value="F:electron transfer activity"/>
    <property type="evidence" value="ECO:0007669"/>
    <property type="project" value="InterPro"/>
</dbReference>
<keyword evidence="3 14" id="KW-0813">Transport</keyword>
<feature type="binding site" description="axial binding residue" evidence="17">
    <location>
        <position position="144"/>
    </location>
    <ligand>
        <name>heme c</name>
        <dbReference type="ChEBI" id="CHEBI:61717"/>
        <label>1</label>
    </ligand>
    <ligandPart>
        <name>Fe</name>
        <dbReference type="ChEBI" id="CHEBI:18248"/>
    </ligandPart>
</feature>
<evidence type="ECO:0000256" key="10">
    <source>
        <dbReference type="ARBA" id="ARBA00023004"/>
    </source>
</evidence>
<evidence type="ECO:0000256" key="18">
    <source>
        <dbReference type="SAM" id="SignalP"/>
    </source>
</evidence>
<protein>
    <recommendedName>
        <fullName evidence="14">SoxAX cytochrome complex subunit A</fullName>
        <ecNumber evidence="14">2.8.5.2</ecNumber>
    </recommendedName>
    <alternativeName>
        <fullName evidence="14">Protein SoxA</fullName>
    </alternativeName>
    <alternativeName>
        <fullName evidence="14">Sulfur oxidizing protein A</fullName>
    </alternativeName>
    <alternativeName>
        <fullName evidence="14">Thiosulfate-oxidizing multienzyme system protein SoxA</fullName>
    </alternativeName>
</protein>
<dbReference type="AlphaFoldDB" id="A0A1N7JJ63"/>
<comment type="cofactor">
    <cofactor evidence="16">
        <name>heme</name>
        <dbReference type="ChEBI" id="CHEBI:30413"/>
    </cofactor>
    <text evidence="16">Binds 2 heme groups per subunit.</text>
</comment>
<evidence type="ECO:0000256" key="13">
    <source>
        <dbReference type="ARBA" id="ARBA00048423"/>
    </source>
</evidence>
<dbReference type="InterPro" id="IPR009056">
    <property type="entry name" value="Cyt_c-like_dom"/>
</dbReference>
<proteinExistence type="inferred from homology"/>
<feature type="domain" description="Cytochrome c" evidence="19">
    <location>
        <begin position="92"/>
        <end position="177"/>
    </location>
</feature>
<comment type="catalytic activity">
    <reaction evidence="13 14">
        <text>S-sulfanyl-L-cysteinyl-[SoxY protein] + thiosulfate + 2 Fe(III)-[cytochrome c] = S-(2-sulfodisulfanyl)-L-cysteinyl-[SoxY protein] + 2 Fe(II)-[cytochrome c] + 2 H(+)</text>
        <dbReference type="Rhea" id="RHEA:51224"/>
        <dbReference type="Rhea" id="RHEA-COMP:10350"/>
        <dbReference type="Rhea" id="RHEA-COMP:14399"/>
        <dbReference type="Rhea" id="RHEA-COMP:14689"/>
        <dbReference type="Rhea" id="RHEA-COMP:14690"/>
        <dbReference type="ChEBI" id="CHEBI:15378"/>
        <dbReference type="ChEBI" id="CHEBI:29033"/>
        <dbReference type="ChEBI" id="CHEBI:29034"/>
        <dbReference type="ChEBI" id="CHEBI:33542"/>
        <dbReference type="ChEBI" id="CHEBI:61963"/>
        <dbReference type="ChEBI" id="CHEBI:140664"/>
        <dbReference type="EC" id="2.8.5.2"/>
    </reaction>
</comment>
<evidence type="ECO:0000256" key="1">
    <source>
        <dbReference type="ARBA" id="ARBA00004418"/>
    </source>
</evidence>
<feature type="binding site" description="axial binding residue" evidence="17">
    <location>
        <position position="211"/>
    </location>
    <ligand>
        <name>heme c</name>
        <dbReference type="ChEBI" id="CHEBI:61717"/>
        <label>2</label>
    </ligand>
    <ligandPart>
        <name>Fe</name>
        <dbReference type="ChEBI" id="CHEBI:18248"/>
    </ligandPart>
</feature>
<feature type="signal peptide" evidence="18">
    <location>
        <begin position="1"/>
        <end position="29"/>
    </location>
</feature>
<evidence type="ECO:0000256" key="9">
    <source>
        <dbReference type="ARBA" id="ARBA00022982"/>
    </source>
</evidence>
<evidence type="ECO:0000256" key="14">
    <source>
        <dbReference type="PIRNR" id="PIRNR038455"/>
    </source>
</evidence>
<dbReference type="GO" id="GO:0016669">
    <property type="term" value="F:oxidoreductase activity, acting on a sulfur group of donors, cytochrome as acceptor"/>
    <property type="evidence" value="ECO:0007669"/>
    <property type="project" value="InterPro"/>
</dbReference>
<keyword evidence="7 18" id="KW-0732">Signal</keyword>
<dbReference type="Proteomes" id="UP000186098">
    <property type="component" value="Unassembled WGS sequence"/>
</dbReference>
<comment type="catalytic activity">
    <reaction evidence="12 14">
        <text>L-cysteinyl-[SoxY protein] + thiosulfate + 2 Fe(III)-[cytochrome c] = S-sulfosulfanyl-L-cysteinyl-[SoxY protein] + 2 Fe(II)-[cytochrome c] + 2 H(+)</text>
        <dbReference type="Rhea" id="RHEA:56720"/>
        <dbReference type="Rhea" id="RHEA-COMP:10350"/>
        <dbReference type="Rhea" id="RHEA-COMP:14328"/>
        <dbReference type="Rhea" id="RHEA-COMP:14399"/>
        <dbReference type="Rhea" id="RHEA-COMP:14691"/>
        <dbReference type="ChEBI" id="CHEBI:15378"/>
        <dbReference type="ChEBI" id="CHEBI:29033"/>
        <dbReference type="ChEBI" id="CHEBI:29034"/>
        <dbReference type="ChEBI" id="CHEBI:29950"/>
        <dbReference type="ChEBI" id="CHEBI:33542"/>
        <dbReference type="ChEBI" id="CHEBI:139321"/>
        <dbReference type="EC" id="2.8.5.2"/>
    </reaction>
</comment>
<dbReference type="GO" id="GO:0070069">
    <property type="term" value="C:cytochrome complex"/>
    <property type="evidence" value="ECO:0007669"/>
    <property type="project" value="InterPro"/>
</dbReference>
<comment type="similarity">
    <text evidence="11 14">Belongs to the SoxA family.</text>
</comment>
<evidence type="ECO:0000313" key="21">
    <source>
        <dbReference type="Proteomes" id="UP000186098"/>
    </source>
</evidence>
<keyword evidence="21" id="KW-1185">Reference proteome</keyword>
<evidence type="ECO:0000256" key="2">
    <source>
        <dbReference type="ARBA" id="ARBA00011530"/>
    </source>
</evidence>
<reference evidence="21" key="1">
    <citation type="submission" date="2017-01" db="EMBL/GenBank/DDBJ databases">
        <authorList>
            <person name="Varghese N."/>
            <person name="Submissions S."/>
        </authorList>
    </citation>
    <scope>NUCLEOTIDE SEQUENCE [LARGE SCALE GENOMIC DNA]</scope>
    <source>
        <strain evidence="21">DSM 18714</strain>
    </source>
</reference>
<evidence type="ECO:0000256" key="17">
    <source>
        <dbReference type="PIRSR" id="PIRSR038455-3"/>
    </source>
</evidence>
<keyword evidence="10 14" id="KW-0408">Iron</keyword>
<feature type="binding site" evidence="16">
    <location>
        <position position="248"/>
    </location>
    <ligand>
        <name>substrate</name>
    </ligand>
</feature>
<dbReference type="InterPro" id="IPR025710">
    <property type="entry name" value="SoxA"/>
</dbReference>
<dbReference type="SUPFAM" id="SSF46626">
    <property type="entry name" value="Cytochrome c"/>
    <property type="match status" value="2"/>
</dbReference>